<protein>
    <submittedName>
        <fullName evidence="2">Uncharacterized protein</fullName>
    </submittedName>
</protein>
<dbReference type="Proteomes" id="UP000186817">
    <property type="component" value="Unassembled WGS sequence"/>
</dbReference>
<evidence type="ECO:0000313" key="2">
    <source>
        <dbReference type="EMBL" id="OLP89163.1"/>
    </source>
</evidence>
<reference evidence="2 3" key="1">
    <citation type="submission" date="2016-02" db="EMBL/GenBank/DDBJ databases">
        <title>Genome analysis of coral dinoflagellate symbionts highlights evolutionary adaptations to a symbiotic lifestyle.</title>
        <authorList>
            <person name="Aranda M."/>
            <person name="Li Y."/>
            <person name="Liew Y.J."/>
            <person name="Baumgarten S."/>
            <person name="Simakov O."/>
            <person name="Wilson M."/>
            <person name="Piel J."/>
            <person name="Ashoor H."/>
            <person name="Bougouffa S."/>
            <person name="Bajic V.B."/>
            <person name="Ryu T."/>
            <person name="Ravasi T."/>
            <person name="Bayer T."/>
            <person name="Micklem G."/>
            <person name="Kim H."/>
            <person name="Bhak J."/>
            <person name="Lajeunesse T.C."/>
            <person name="Voolstra C.R."/>
        </authorList>
    </citation>
    <scope>NUCLEOTIDE SEQUENCE [LARGE SCALE GENOMIC DNA]</scope>
    <source>
        <strain evidence="2 3">CCMP2467</strain>
    </source>
</reference>
<feature type="coiled-coil region" evidence="1">
    <location>
        <begin position="8"/>
        <end position="70"/>
    </location>
</feature>
<evidence type="ECO:0000313" key="3">
    <source>
        <dbReference type="Proteomes" id="UP000186817"/>
    </source>
</evidence>
<keyword evidence="1" id="KW-0175">Coiled coil</keyword>
<organism evidence="2 3">
    <name type="scientific">Symbiodinium microadriaticum</name>
    <name type="common">Dinoflagellate</name>
    <name type="synonym">Zooxanthella microadriatica</name>
    <dbReference type="NCBI Taxonomy" id="2951"/>
    <lineage>
        <taxon>Eukaryota</taxon>
        <taxon>Sar</taxon>
        <taxon>Alveolata</taxon>
        <taxon>Dinophyceae</taxon>
        <taxon>Suessiales</taxon>
        <taxon>Symbiodiniaceae</taxon>
        <taxon>Symbiodinium</taxon>
    </lineage>
</organism>
<keyword evidence="3" id="KW-1185">Reference proteome</keyword>
<sequence>MIRLYPHADKLQKDIQELREQLELRQQQNEEEMGRLREAAVQIGDLYDQVHLAEQEQDQLSTERRQAEDEAEHFLYGEAEAFQVRTEMIRKLAVGKQVFRKQ</sequence>
<evidence type="ECO:0000256" key="1">
    <source>
        <dbReference type="SAM" id="Coils"/>
    </source>
</evidence>
<dbReference type="EMBL" id="LSRX01000775">
    <property type="protein sequence ID" value="OLP89163.1"/>
    <property type="molecule type" value="Genomic_DNA"/>
</dbReference>
<proteinExistence type="predicted"/>
<accession>A0A1Q9D1X9</accession>
<comment type="caution">
    <text evidence="2">The sequence shown here is derived from an EMBL/GenBank/DDBJ whole genome shotgun (WGS) entry which is preliminary data.</text>
</comment>
<dbReference type="AlphaFoldDB" id="A0A1Q9D1X9"/>
<gene>
    <name evidence="2" type="ORF">AK812_SmicGene29406</name>
</gene>
<name>A0A1Q9D1X9_SYMMI</name>